<dbReference type="Proteomes" id="UP000186594">
    <property type="component" value="Unassembled WGS sequence"/>
</dbReference>
<dbReference type="PANTHER" id="PTHR19854:SF15">
    <property type="entry name" value="TRANSDUCIN BETA-LIKE PROTEIN 3"/>
    <property type="match status" value="1"/>
</dbReference>
<evidence type="ECO:0000259" key="8">
    <source>
        <dbReference type="Pfam" id="PF08625"/>
    </source>
</evidence>
<feature type="transmembrane region" description="Helical" evidence="7">
    <location>
        <begin position="1286"/>
        <end position="1311"/>
    </location>
</feature>
<dbReference type="GO" id="GO:0000472">
    <property type="term" value="P:endonucleolytic cleavage to generate mature 5'-end of SSU-rRNA from (SSU-rRNA, 5.8S rRNA, LSU-rRNA)"/>
    <property type="evidence" value="ECO:0007669"/>
    <property type="project" value="TreeGrafter"/>
</dbReference>
<gene>
    <name evidence="9" type="ORF">NEOLI_004710</name>
</gene>
<feature type="repeat" description="WD" evidence="5">
    <location>
        <begin position="251"/>
        <end position="279"/>
    </location>
</feature>
<dbReference type="STRING" id="1198029.A0A1U7LPK9"/>
<dbReference type="InterPro" id="IPR001680">
    <property type="entry name" value="WD40_rpt"/>
</dbReference>
<comment type="caution">
    <text evidence="9">The sequence shown here is derived from an EMBL/GenBank/DDBJ whole genome shotgun (WGS) entry which is preliminary data.</text>
</comment>
<protein>
    <submittedName>
        <fullName evidence="9">Putative U3 small nucleolar RNA-associated protein 13</fullName>
    </submittedName>
</protein>
<dbReference type="Pfam" id="PF00400">
    <property type="entry name" value="WD40"/>
    <property type="match status" value="9"/>
</dbReference>
<dbReference type="SMART" id="SM00320">
    <property type="entry name" value="WD40"/>
    <property type="match status" value="13"/>
</dbReference>
<keyword evidence="7" id="KW-0472">Membrane</keyword>
<feature type="transmembrane region" description="Helical" evidence="7">
    <location>
        <begin position="922"/>
        <end position="942"/>
    </location>
</feature>
<organism evidence="9 10">
    <name type="scientific">Neolecta irregularis (strain DAH-3)</name>
    <dbReference type="NCBI Taxonomy" id="1198029"/>
    <lineage>
        <taxon>Eukaryota</taxon>
        <taxon>Fungi</taxon>
        <taxon>Dikarya</taxon>
        <taxon>Ascomycota</taxon>
        <taxon>Taphrinomycotina</taxon>
        <taxon>Neolectales</taxon>
        <taxon>Neolectaceae</taxon>
        <taxon>Neolecta</taxon>
    </lineage>
</organism>
<evidence type="ECO:0000256" key="4">
    <source>
        <dbReference type="ARBA" id="ARBA00023242"/>
    </source>
</evidence>
<dbReference type="GO" id="GO:0000480">
    <property type="term" value="P:endonucleolytic cleavage in 5'-ETS of tricistronic rRNA transcript (SSU-rRNA, 5.8S rRNA, LSU-rRNA)"/>
    <property type="evidence" value="ECO:0007669"/>
    <property type="project" value="TreeGrafter"/>
</dbReference>
<dbReference type="PRINTS" id="PR00320">
    <property type="entry name" value="GPROTEINBRPT"/>
</dbReference>
<reference evidence="9 10" key="1">
    <citation type="submission" date="2016-04" db="EMBL/GenBank/DDBJ databases">
        <title>Evolutionary innovation and constraint leading to complex multicellularity in the Ascomycota.</title>
        <authorList>
            <person name="Cisse O."/>
            <person name="Nguyen A."/>
            <person name="Hewitt D.A."/>
            <person name="Jedd G."/>
            <person name="Stajich J.E."/>
        </authorList>
    </citation>
    <scope>NUCLEOTIDE SEQUENCE [LARGE SCALE GENOMIC DNA]</scope>
    <source>
        <strain evidence="9 10">DAH-3</strain>
    </source>
</reference>
<name>A0A1U7LPK9_NEOID</name>
<dbReference type="SUPFAM" id="SSF50978">
    <property type="entry name" value="WD40 repeat-like"/>
    <property type="match status" value="2"/>
</dbReference>
<evidence type="ECO:0000256" key="5">
    <source>
        <dbReference type="PROSITE-ProRule" id="PRU00221"/>
    </source>
</evidence>
<comment type="subcellular location">
    <subcellularLocation>
        <location evidence="1">Nucleus</location>
        <location evidence="1">Nucleolus</location>
    </subcellularLocation>
</comment>
<dbReference type="Gene3D" id="2.130.10.10">
    <property type="entry name" value="YVTN repeat-like/Quinoprotein amine dehydrogenase"/>
    <property type="match status" value="4"/>
</dbReference>
<sequence>MVPSIRSLKLKTNFCASKVLEPIYSGGKTCIAADGKTFAGTLGEDVEVTDILNGSRICRIPGDSEVVTTLTLLPSGSHLVVCSRSLQMRIYSLPSGKLIRSLKAHDAPVIAMDADSTSTLVATGGAEGTVKVWDIEGGYMTHNFKGHGGIVSVVKFCGKTNGSRWTLASGSDDCKIRVWDLVKRTCLAILDSHVSVITSLDFSSDGWTLLSAGRDKVISLWDLKSYKLKQTIPIFETIEAAGFFAQPSNDSTSAQLIYTGGDKGVVRVWDLTSGQEISSCECTISNVGISDIHYRPESTTFLSILSDQKIIQHAPSTSNLQIIRRIAGQHDEIIDCTYVSEDQKYIAIATNSNEIGILDVDGFDCTFVEGHSDIVICLDRSLDGNWLATGSKDNSAKLWKLEFGKTVEATCVSTFTGHAESIGAIGLSKTTQKPKFVLTGSQDRTIKRWDISDIKNTNRALYTQKAHEKDINAIDVASDDTVFASASQDRTVKIWAAIDGELKGTLKGHKRGVWSARFAKAAKLIVTGSGDKTIKLWNTSDYSCLKTFEGHTNSVLKVLWLGNGLQVASAAADGLIKVWSVKSGECNSTLDNHTERVWSLAVRNDEEYLVSGGGDSVINFWQDVSEIERESEAKATQEQVEKEQELSNYLLHRDWRNAIILAMSLDQPYQLLRLFTQVSNDRVIGDKSITGLGVIDEILASLSKDQLKTLLLRLRDWNTNARTAGVAQRVLHVLLRFYSPDTFLEIEDIKNTIDAMLPYSERHFKRTEELVEESYIVDYTVRAFELWALIALAVVFALVVLFSITFTKVFQHRNEKDALSTTVTIISLSLILFTVLLVPVDVFLVKFPHIRKMDRTGLKKDWATEQCVSSILYELKVGYYSLYSLDLALCFVVIPFTYFFYEEEIDESGGTLRNRFNSALKYTIMFLLVDALILLVGIFIPLSKTSISKNLDLEYIKRLLSENVGEKALSFSVGVLLTLGMFLYVLYTSTGLALLPISVIKSLPTITSTSANEIRQALHHNRERQHMIEVRYESSDDSLSSKDRRELEQLQREERTLIRRARLADGGESGLLSKFSAALWPFKLFYGFFLLMLSLILFVSMAITSVDKAVNSFCGKDCGFILAEIQVFNPVNWIFIQSSKLFPFDYVLMTLLVLYMFLASVIGIIFVGIRFLWVHLYQVRRSGTLPQGLLVCYVDDSKLNNQVCAVFLMLNTIAINYTLVTIALPQYSVYGNQRYCNYTKGEYGEIRDCSKHLDRIIRCSKDAPQDICTPSMVSQFLDRIIFSFPFFGWIAFFGQFAFCAIFLIMLITAVVRTPQLNDEEDDEPDETEGLLSGVRKRWNSSVGNVQSNTGP</sequence>
<dbReference type="InterPro" id="IPR013934">
    <property type="entry name" value="Utp13_C"/>
</dbReference>
<feature type="compositionally biased region" description="Polar residues" evidence="6">
    <location>
        <begin position="1339"/>
        <end position="1351"/>
    </location>
</feature>
<evidence type="ECO:0000256" key="2">
    <source>
        <dbReference type="ARBA" id="ARBA00022574"/>
    </source>
</evidence>
<dbReference type="Pfam" id="PF08625">
    <property type="entry name" value="Utp13"/>
    <property type="match status" value="1"/>
</dbReference>
<feature type="repeat" description="WD" evidence="5">
    <location>
        <begin position="190"/>
        <end position="231"/>
    </location>
</feature>
<evidence type="ECO:0000256" key="6">
    <source>
        <dbReference type="SAM" id="MobiDB-lite"/>
    </source>
</evidence>
<dbReference type="PROSITE" id="PS50294">
    <property type="entry name" value="WD_REPEATS_REGION"/>
    <property type="match status" value="8"/>
</dbReference>
<evidence type="ECO:0000256" key="7">
    <source>
        <dbReference type="SAM" id="Phobius"/>
    </source>
</evidence>
<dbReference type="GO" id="GO:0034511">
    <property type="term" value="F:U3 snoRNA binding"/>
    <property type="evidence" value="ECO:0007669"/>
    <property type="project" value="TreeGrafter"/>
</dbReference>
<feature type="transmembrane region" description="Helical" evidence="7">
    <location>
        <begin position="818"/>
        <end position="838"/>
    </location>
</feature>
<dbReference type="Pfam" id="PF04791">
    <property type="entry name" value="LMBR1"/>
    <property type="match status" value="1"/>
</dbReference>
<feature type="repeat" description="WD" evidence="5">
    <location>
        <begin position="506"/>
        <end position="547"/>
    </location>
</feature>
<dbReference type="PANTHER" id="PTHR19854">
    <property type="entry name" value="TRANSDUCIN BETA-LIKE 3"/>
    <property type="match status" value="1"/>
</dbReference>
<evidence type="ECO:0000313" key="10">
    <source>
        <dbReference type="Proteomes" id="UP000186594"/>
    </source>
</evidence>
<keyword evidence="4" id="KW-0539">Nucleus</keyword>
<keyword evidence="2 5" id="KW-0853">WD repeat</keyword>
<dbReference type="InterPro" id="IPR020472">
    <property type="entry name" value="WD40_PAC1"/>
</dbReference>
<feature type="transmembrane region" description="Helical" evidence="7">
    <location>
        <begin position="786"/>
        <end position="806"/>
    </location>
</feature>
<feature type="repeat" description="WD" evidence="5">
    <location>
        <begin position="102"/>
        <end position="143"/>
    </location>
</feature>
<keyword evidence="3" id="KW-0677">Repeat</keyword>
<feature type="domain" description="U3 small nucleolar RNA-associated protein 13 C-terminal" evidence="8">
    <location>
        <begin position="643"/>
        <end position="782"/>
    </location>
</feature>
<dbReference type="EMBL" id="LXFE01000752">
    <property type="protein sequence ID" value="OLL24523.1"/>
    <property type="molecule type" value="Genomic_DNA"/>
</dbReference>
<feature type="repeat" description="WD" evidence="5">
    <location>
        <begin position="548"/>
        <end position="589"/>
    </location>
</feature>
<feature type="repeat" description="WD" evidence="5">
    <location>
        <begin position="590"/>
        <end position="622"/>
    </location>
</feature>
<feature type="repeat" description="WD" evidence="5">
    <location>
        <begin position="144"/>
        <end position="181"/>
    </location>
</feature>
<feature type="repeat" description="WD" evidence="5">
    <location>
        <begin position="464"/>
        <end position="495"/>
    </location>
</feature>
<evidence type="ECO:0000256" key="3">
    <source>
        <dbReference type="ARBA" id="ARBA00022737"/>
    </source>
</evidence>
<dbReference type="PROSITE" id="PS50082">
    <property type="entry name" value="WD_REPEATS_2"/>
    <property type="match status" value="10"/>
</dbReference>
<feature type="transmembrane region" description="Helical" evidence="7">
    <location>
        <begin position="1203"/>
        <end position="1224"/>
    </location>
</feature>
<evidence type="ECO:0000313" key="9">
    <source>
        <dbReference type="EMBL" id="OLL24523.1"/>
    </source>
</evidence>
<dbReference type="InterPro" id="IPR006876">
    <property type="entry name" value="LMBR1-like_membr_prot"/>
</dbReference>
<dbReference type="GO" id="GO:0030686">
    <property type="term" value="C:90S preribosome"/>
    <property type="evidence" value="ECO:0007669"/>
    <property type="project" value="TreeGrafter"/>
</dbReference>
<feature type="region of interest" description="Disordered" evidence="6">
    <location>
        <begin position="1317"/>
        <end position="1351"/>
    </location>
</feature>
<keyword evidence="7" id="KW-0812">Transmembrane</keyword>
<dbReference type="OrthoDB" id="5414888at2759"/>
<dbReference type="CDD" id="cd00200">
    <property type="entry name" value="WD40"/>
    <property type="match status" value="2"/>
</dbReference>
<feature type="compositionally biased region" description="Acidic residues" evidence="6">
    <location>
        <begin position="1317"/>
        <end position="1328"/>
    </location>
</feature>
<feature type="transmembrane region" description="Helical" evidence="7">
    <location>
        <begin position="880"/>
        <end position="901"/>
    </location>
</feature>
<dbReference type="PROSITE" id="PS00678">
    <property type="entry name" value="WD_REPEATS_1"/>
    <property type="match status" value="2"/>
</dbReference>
<keyword evidence="7" id="KW-1133">Transmembrane helix</keyword>
<feature type="transmembrane region" description="Helical" evidence="7">
    <location>
        <begin position="1146"/>
        <end position="1173"/>
    </location>
</feature>
<dbReference type="InterPro" id="IPR036322">
    <property type="entry name" value="WD40_repeat_dom_sf"/>
</dbReference>
<accession>A0A1U7LPK9</accession>
<evidence type="ECO:0000256" key="1">
    <source>
        <dbReference type="ARBA" id="ARBA00004604"/>
    </source>
</evidence>
<feature type="transmembrane region" description="Helical" evidence="7">
    <location>
        <begin position="1084"/>
        <end position="1103"/>
    </location>
</feature>
<feature type="transmembrane region" description="Helical" evidence="7">
    <location>
        <begin position="968"/>
        <end position="987"/>
    </location>
</feature>
<feature type="repeat" description="WD" evidence="5">
    <location>
        <begin position="415"/>
        <end position="459"/>
    </location>
</feature>
<dbReference type="GO" id="GO:0032040">
    <property type="term" value="C:small-subunit processome"/>
    <property type="evidence" value="ECO:0007669"/>
    <property type="project" value="InterPro"/>
</dbReference>
<keyword evidence="10" id="KW-1185">Reference proteome</keyword>
<feature type="repeat" description="WD" evidence="5">
    <location>
        <begin position="368"/>
        <end position="409"/>
    </location>
</feature>
<proteinExistence type="predicted"/>
<dbReference type="InterPro" id="IPR019775">
    <property type="entry name" value="WD40_repeat_CS"/>
</dbReference>
<dbReference type="InterPro" id="IPR015943">
    <property type="entry name" value="WD40/YVTN_repeat-like_dom_sf"/>
</dbReference>